<dbReference type="SUPFAM" id="SSF48013">
    <property type="entry name" value="NusB-like"/>
    <property type="match status" value="1"/>
</dbReference>
<evidence type="ECO:0000256" key="2">
    <source>
        <dbReference type="SAM" id="Coils"/>
    </source>
</evidence>
<dbReference type="EMBL" id="JH611164">
    <property type="protein sequence ID" value="EJP73789.1"/>
    <property type="molecule type" value="Genomic_DNA"/>
</dbReference>
<dbReference type="Gene3D" id="1.10.940.10">
    <property type="entry name" value="NusB-like"/>
    <property type="match status" value="1"/>
</dbReference>
<sequence length="133" mass="15597">MKVNFKEAKKLREILVQAVYQFLFNNQNTSEIYDQFAKEHQNKKINLEILNSKLKSIELNSQKINQAIDKTDFDISKIDLIDKAILYVAFEEIIFGELDHPVIIDEAIRLSKKFSNPDSFKFLNAIIDKYIKL</sequence>
<dbReference type="AlphaFoldDB" id="J4KT40"/>
<evidence type="ECO:0000313" key="5">
    <source>
        <dbReference type="Proteomes" id="UP000010116"/>
    </source>
</evidence>
<organism evidence="4 5">
    <name type="scientific">SAR86 cluster bacterium SAR86B</name>
    <dbReference type="NCBI Taxonomy" id="1123867"/>
    <lineage>
        <taxon>Bacteria</taxon>
        <taxon>Pseudomonadati</taxon>
        <taxon>Pseudomonadota</taxon>
        <taxon>Gammaproteobacteria</taxon>
        <taxon>SAR86 cluster</taxon>
    </lineage>
</organism>
<dbReference type="GO" id="GO:0006355">
    <property type="term" value="P:regulation of DNA-templated transcription"/>
    <property type="evidence" value="ECO:0007669"/>
    <property type="project" value="InterPro"/>
</dbReference>
<accession>J4KT40</accession>
<feature type="coiled-coil region" evidence="2">
    <location>
        <begin position="40"/>
        <end position="67"/>
    </location>
</feature>
<keyword evidence="1" id="KW-0694">RNA-binding</keyword>
<keyword evidence="2" id="KW-0175">Coiled coil</keyword>
<dbReference type="InterPro" id="IPR035926">
    <property type="entry name" value="NusB-like_sf"/>
</dbReference>
<dbReference type="HOGENOM" id="CLU_087843_4_1_6"/>
<evidence type="ECO:0000259" key="3">
    <source>
        <dbReference type="Pfam" id="PF01029"/>
    </source>
</evidence>
<dbReference type="Proteomes" id="UP000010116">
    <property type="component" value="Unassembled WGS sequence"/>
</dbReference>
<protein>
    <submittedName>
        <fullName evidence="4">N utilization substance, B-like protein</fullName>
    </submittedName>
</protein>
<dbReference type="Pfam" id="PF01029">
    <property type="entry name" value="NusB"/>
    <property type="match status" value="1"/>
</dbReference>
<gene>
    <name evidence="4" type="ORF">NT02SARS_0654</name>
</gene>
<evidence type="ECO:0000313" key="4">
    <source>
        <dbReference type="EMBL" id="EJP73789.1"/>
    </source>
</evidence>
<dbReference type="GO" id="GO:0003723">
    <property type="term" value="F:RNA binding"/>
    <property type="evidence" value="ECO:0007669"/>
    <property type="project" value="UniProtKB-KW"/>
</dbReference>
<proteinExistence type="predicted"/>
<evidence type="ECO:0000256" key="1">
    <source>
        <dbReference type="ARBA" id="ARBA00022884"/>
    </source>
</evidence>
<name>J4KT40_9GAMM</name>
<dbReference type="InterPro" id="IPR006027">
    <property type="entry name" value="NusB_RsmB_TIM44"/>
</dbReference>
<reference evidence="4 5" key="1">
    <citation type="journal article" date="2012" name="ISME J.">
        <title>Genomic insights to SAR86, an abundant and uncultivated marine bacterial lineage.</title>
        <authorList>
            <person name="Dupont C.L."/>
            <person name="Rusch D.B."/>
            <person name="Yooseph S."/>
            <person name="Lombardo M.J."/>
            <person name="Richter R.A."/>
            <person name="Valas R."/>
            <person name="Novotny M."/>
            <person name="Yee-Greenbaum J."/>
            <person name="Selengut J.D."/>
            <person name="Haft D.H."/>
            <person name="Halpern A.L."/>
            <person name="Lasken R.S."/>
            <person name="Nealson K."/>
            <person name="Friedman R."/>
            <person name="Venter J.C."/>
        </authorList>
    </citation>
    <scope>NUCLEOTIDE SEQUENCE [LARGE SCALE GENOMIC DNA]</scope>
</reference>
<feature type="domain" description="NusB/RsmB/TIM44" evidence="3">
    <location>
        <begin position="10"/>
        <end position="132"/>
    </location>
</feature>